<name>A0A2J6SSK4_9HELO</name>
<reference evidence="3 4" key="1">
    <citation type="submission" date="2016-04" db="EMBL/GenBank/DDBJ databases">
        <title>A degradative enzymes factory behind the ericoid mycorrhizal symbiosis.</title>
        <authorList>
            <consortium name="DOE Joint Genome Institute"/>
            <person name="Martino E."/>
            <person name="Morin E."/>
            <person name="Grelet G."/>
            <person name="Kuo A."/>
            <person name="Kohler A."/>
            <person name="Daghino S."/>
            <person name="Barry K."/>
            <person name="Choi C."/>
            <person name="Cichocki N."/>
            <person name="Clum A."/>
            <person name="Copeland A."/>
            <person name="Hainaut M."/>
            <person name="Haridas S."/>
            <person name="Labutti K."/>
            <person name="Lindquist E."/>
            <person name="Lipzen A."/>
            <person name="Khouja H.-R."/>
            <person name="Murat C."/>
            <person name="Ohm R."/>
            <person name="Olson A."/>
            <person name="Spatafora J."/>
            <person name="Veneault-Fourrey C."/>
            <person name="Henrissat B."/>
            <person name="Grigoriev I."/>
            <person name="Martin F."/>
            <person name="Perotto S."/>
        </authorList>
    </citation>
    <scope>NUCLEOTIDE SEQUENCE [LARGE SCALE GENOMIC DNA]</scope>
    <source>
        <strain evidence="3 4">E</strain>
    </source>
</reference>
<feature type="signal peptide" evidence="1">
    <location>
        <begin position="1"/>
        <end position="18"/>
    </location>
</feature>
<evidence type="ECO:0000313" key="3">
    <source>
        <dbReference type="EMBL" id="PMD53754.1"/>
    </source>
</evidence>
<dbReference type="OrthoDB" id="190201at2759"/>
<keyword evidence="1" id="KW-0732">Signal</keyword>
<sequence>MYISTITALAVLAASASAKQCINTTVPVNLIARQAVFNLAVPQTNLEVTDFILNMTQQGRNFTDVVLTGYNTTTGTYNISTQFCMPSNDNSTSPTVQVLTHGIGFDKTYWDLSFNNYNYSYVNIATDQYKYCTLSFDRLGIGNSSHGEPLNEIQSFIEIAATVQLTQMLRNGTFPGVNHTFSKVVHVGHSFGSAQTYALANMYPNITDGIVLTGFSMNGSFVSSFAAGGNFQQANQNQPLRFSNITGLQAQNVLSMYAEPLVSYISPIDLSALPAPRALPNGYLITSDIEGNKLQFFKPHYYDPAILELAERTKQPVTEGELLTLASLPMMNNFAGPVMLIAGGQNADADLPYCGSNCLATGGVAESIPAMVKMNFPNVATSNFSAVVQPNSGHGINLHYNATGAYDVINTFLNSRGLMSS</sequence>
<dbReference type="RefSeq" id="XP_024730658.1">
    <property type="nucleotide sequence ID" value="XM_024885227.1"/>
</dbReference>
<dbReference type="Pfam" id="PF12697">
    <property type="entry name" value="Abhydrolase_6"/>
    <property type="match status" value="1"/>
</dbReference>
<dbReference type="Proteomes" id="UP000235371">
    <property type="component" value="Unassembled WGS sequence"/>
</dbReference>
<organism evidence="3 4">
    <name type="scientific">Hyaloscypha bicolor E</name>
    <dbReference type="NCBI Taxonomy" id="1095630"/>
    <lineage>
        <taxon>Eukaryota</taxon>
        <taxon>Fungi</taxon>
        <taxon>Dikarya</taxon>
        <taxon>Ascomycota</taxon>
        <taxon>Pezizomycotina</taxon>
        <taxon>Leotiomycetes</taxon>
        <taxon>Helotiales</taxon>
        <taxon>Hyaloscyphaceae</taxon>
        <taxon>Hyaloscypha</taxon>
        <taxon>Hyaloscypha bicolor</taxon>
    </lineage>
</organism>
<dbReference type="GeneID" id="36593304"/>
<dbReference type="InterPro" id="IPR029058">
    <property type="entry name" value="AB_hydrolase_fold"/>
</dbReference>
<dbReference type="AlphaFoldDB" id="A0A2J6SSK4"/>
<dbReference type="InParanoid" id="A0A2J6SSK4"/>
<evidence type="ECO:0000259" key="2">
    <source>
        <dbReference type="Pfam" id="PF12697"/>
    </source>
</evidence>
<feature type="domain" description="AB hydrolase-1" evidence="2">
    <location>
        <begin position="98"/>
        <end position="399"/>
    </location>
</feature>
<accession>A0A2J6SSK4</accession>
<dbReference type="InterPro" id="IPR000073">
    <property type="entry name" value="AB_hydrolase_1"/>
</dbReference>
<keyword evidence="4" id="KW-1185">Reference proteome</keyword>
<protein>
    <recommendedName>
        <fullName evidence="2">AB hydrolase-1 domain-containing protein</fullName>
    </recommendedName>
</protein>
<dbReference type="Gene3D" id="3.40.50.1820">
    <property type="entry name" value="alpha/beta hydrolase"/>
    <property type="match status" value="1"/>
</dbReference>
<dbReference type="EMBL" id="KZ613871">
    <property type="protein sequence ID" value="PMD53754.1"/>
    <property type="molecule type" value="Genomic_DNA"/>
</dbReference>
<feature type="chain" id="PRO_5014417999" description="AB hydrolase-1 domain-containing protein" evidence="1">
    <location>
        <begin position="19"/>
        <end position="421"/>
    </location>
</feature>
<proteinExistence type="predicted"/>
<evidence type="ECO:0000313" key="4">
    <source>
        <dbReference type="Proteomes" id="UP000235371"/>
    </source>
</evidence>
<dbReference type="SUPFAM" id="SSF53474">
    <property type="entry name" value="alpha/beta-Hydrolases"/>
    <property type="match status" value="1"/>
</dbReference>
<gene>
    <name evidence="3" type="ORF">K444DRAFT_646654</name>
</gene>
<evidence type="ECO:0000256" key="1">
    <source>
        <dbReference type="SAM" id="SignalP"/>
    </source>
</evidence>